<dbReference type="PANTHER" id="PTHR47019:SF1">
    <property type="entry name" value="LIPID II FLIPPASE MURJ"/>
    <property type="match status" value="1"/>
</dbReference>
<dbReference type="GO" id="GO:0015648">
    <property type="term" value="F:lipid-linked peptidoglycan transporter activity"/>
    <property type="evidence" value="ECO:0007669"/>
    <property type="project" value="UniProtKB-UniRule"/>
</dbReference>
<feature type="transmembrane region" description="Helical" evidence="8">
    <location>
        <begin position="136"/>
        <end position="160"/>
    </location>
</feature>
<dbReference type="PIRSF" id="PIRSF002869">
    <property type="entry name" value="MviN"/>
    <property type="match status" value="1"/>
</dbReference>
<protein>
    <recommendedName>
        <fullName evidence="8">Probable lipid II flippase MurJ</fullName>
    </recommendedName>
</protein>
<keyword evidence="5 8" id="KW-0573">Peptidoglycan synthesis</keyword>
<keyword evidence="6 8" id="KW-1133">Transmembrane helix</keyword>
<evidence type="ECO:0000256" key="3">
    <source>
        <dbReference type="ARBA" id="ARBA00022692"/>
    </source>
</evidence>
<proteinExistence type="inferred from homology"/>
<dbReference type="GO" id="GO:0005886">
    <property type="term" value="C:plasma membrane"/>
    <property type="evidence" value="ECO:0007669"/>
    <property type="project" value="UniProtKB-SubCell"/>
</dbReference>
<feature type="transmembrane region" description="Helical" evidence="8">
    <location>
        <begin position="456"/>
        <end position="478"/>
    </location>
</feature>
<dbReference type="EMBL" id="CADCVE010000074">
    <property type="protein sequence ID" value="CAA9459735.1"/>
    <property type="molecule type" value="Genomic_DNA"/>
</dbReference>
<dbReference type="GO" id="GO:0008360">
    <property type="term" value="P:regulation of cell shape"/>
    <property type="evidence" value="ECO:0007669"/>
    <property type="project" value="UniProtKB-UniRule"/>
</dbReference>
<dbReference type="CDD" id="cd13123">
    <property type="entry name" value="MATE_MurJ_like"/>
    <property type="match status" value="1"/>
</dbReference>
<feature type="transmembrane region" description="Helical" evidence="8">
    <location>
        <begin position="172"/>
        <end position="189"/>
    </location>
</feature>
<feature type="transmembrane region" description="Helical" evidence="8">
    <location>
        <begin position="87"/>
        <end position="107"/>
    </location>
</feature>
<dbReference type="AlphaFoldDB" id="A0A6J4R176"/>
<dbReference type="Pfam" id="PF03023">
    <property type="entry name" value="MurJ"/>
    <property type="match status" value="1"/>
</dbReference>
<reference evidence="10" key="1">
    <citation type="submission" date="2020-02" db="EMBL/GenBank/DDBJ databases">
        <authorList>
            <person name="Meier V. D."/>
        </authorList>
    </citation>
    <scope>NUCLEOTIDE SEQUENCE</scope>
    <source>
        <strain evidence="10">AVDCRST_MAG28</strain>
    </source>
</reference>
<feature type="transmembrane region" description="Helical" evidence="8">
    <location>
        <begin position="484"/>
        <end position="505"/>
    </location>
</feature>
<dbReference type="InterPro" id="IPR004268">
    <property type="entry name" value="MurJ"/>
</dbReference>
<feature type="transmembrane region" description="Helical" evidence="8">
    <location>
        <begin position="240"/>
        <end position="261"/>
    </location>
</feature>
<comment type="pathway">
    <text evidence="8">Cell wall biogenesis; peptidoglycan biosynthesis.</text>
</comment>
<dbReference type="PANTHER" id="PTHR47019">
    <property type="entry name" value="LIPID II FLIPPASE MURJ"/>
    <property type="match status" value="1"/>
</dbReference>
<keyword evidence="7 8" id="KW-0472">Membrane</keyword>
<organism evidence="10">
    <name type="scientific">uncultured Rubrobacteraceae bacterium</name>
    <dbReference type="NCBI Taxonomy" id="349277"/>
    <lineage>
        <taxon>Bacteria</taxon>
        <taxon>Bacillati</taxon>
        <taxon>Actinomycetota</taxon>
        <taxon>Rubrobacteria</taxon>
        <taxon>Rubrobacterales</taxon>
        <taxon>Rubrobacteraceae</taxon>
        <taxon>environmental samples</taxon>
    </lineage>
</organism>
<accession>A0A6J4R176</accession>
<keyword evidence="3 8" id="KW-0812">Transmembrane</keyword>
<keyword evidence="2 8" id="KW-1003">Cell membrane</keyword>
<sequence>MAAILRSVLSISAVTALSRATGYVRTAVWAAVLGTGVVANAYAVAAGLPTLIYDLFMGGILWSIFVPLLVERMTTHGEEDAQRLTNALLTLILPFLAVLSILGIVFAEPLVNISTRWEAAAISPEEQQETFDLAVLLFRFSILHVFFYGIGTIGTGVLNAHRQFILPTFAPVLNNVFAIACFLGYALLAPRYPDAAIYLLAATTLGVAIMSLILLPAMYRLGYRLRPVFGHPALMPAVKLAGPMLVFVAASFGLQFVVTLLSTSFFAVAQVGFAFVVFSLPYGIFVIALETALMPELSEQHARGNLQGYGETLSFGLRNIAFLMVPSTVGLIVLSNPIVGLLYERGQFTSEDTAVVADLLVAYSVGLLAYSVYFLLVRAFYSRQNTRTPALLNVGVFLLYAALAYGLSSISGVGVTGLALALTGTSIVFAIVALAATRSEIGRVGGRRLLRSLGKILVAGTAMYAAAWAGTMLLGVGSNFLDRVAILTLVGSASLAVYLGVAFLLGAEELKSVVTLFRRRIGGAEDQAAE</sequence>
<gene>
    <name evidence="8" type="primary">murJ</name>
    <name evidence="10" type="ORF">AVDCRST_MAG28-3046</name>
</gene>
<evidence type="ECO:0000256" key="6">
    <source>
        <dbReference type="ARBA" id="ARBA00022989"/>
    </source>
</evidence>
<evidence type="ECO:0000256" key="1">
    <source>
        <dbReference type="ARBA" id="ARBA00004651"/>
    </source>
</evidence>
<feature type="transmembrane region" description="Helical" evidence="8">
    <location>
        <begin position="413"/>
        <end position="436"/>
    </location>
</feature>
<feature type="transmembrane region" description="Helical" evidence="8">
    <location>
        <begin position="195"/>
        <end position="219"/>
    </location>
</feature>
<evidence type="ECO:0000256" key="4">
    <source>
        <dbReference type="ARBA" id="ARBA00022960"/>
    </source>
</evidence>
<feature type="transmembrane region" description="Helical" evidence="8">
    <location>
        <begin position="355"/>
        <end position="376"/>
    </location>
</feature>
<keyword evidence="4 8" id="KW-0133">Cell shape</keyword>
<comment type="subcellular location">
    <subcellularLocation>
        <location evidence="1 8">Cell membrane</location>
        <topology evidence="1 8">Multi-pass membrane protein</topology>
    </subcellularLocation>
</comment>
<comment type="similarity">
    <text evidence="8 9">Belongs to the MurJ/MviN family.</text>
</comment>
<keyword evidence="8 9" id="KW-0813">Transport</keyword>
<dbReference type="NCBIfam" id="TIGR01695">
    <property type="entry name" value="murJ_mviN"/>
    <property type="match status" value="1"/>
</dbReference>
<name>A0A6J4R176_9ACTN</name>
<dbReference type="GO" id="GO:0009252">
    <property type="term" value="P:peptidoglycan biosynthetic process"/>
    <property type="evidence" value="ECO:0007669"/>
    <property type="project" value="UniProtKB-UniRule"/>
</dbReference>
<evidence type="ECO:0000313" key="10">
    <source>
        <dbReference type="EMBL" id="CAA9459735.1"/>
    </source>
</evidence>
<dbReference type="GO" id="GO:0071555">
    <property type="term" value="P:cell wall organization"/>
    <property type="evidence" value="ECO:0007669"/>
    <property type="project" value="UniProtKB-UniRule"/>
</dbReference>
<dbReference type="UniPathway" id="UPA00219"/>
<evidence type="ECO:0000256" key="7">
    <source>
        <dbReference type="ARBA" id="ARBA00023136"/>
    </source>
</evidence>
<dbReference type="PRINTS" id="PR01806">
    <property type="entry name" value="VIRFACTRMVIN"/>
</dbReference>
<evidence type="ECO:0000256" key="8">
    <source>
        <dbReference type="HAMAP-Rule" id="MF_02078"/>
    </source>
</evidence>
<feature type="transmembrane region" description="Helical" evidence="8">
    <location>
        <begin position="267"/>
        <end position="289"/>
    </location>
</feature>
<dbReference type="InterPro" id="IPR051050">
    <property type="entry name" value="Lipid_II_flippase_MurJ/MviN"/>
</dbReference>
<evidence type="ECO:0000256" key="5">
    <source>
        <dbReference type="ARBA" id="ARBA00022984"/>
    </source>
</evidence>
<keyword evidence="8 9" id="KW-0961">Cell wall biogenesis/degradation</keyword>
<dbReference type="GO" id="GO:0034204">
    <property type="term" value="P:lipid translocation"/>
    <property type="evidence" value="ECO:0007669"/>
    <property type="project" value="TreeGrafter"/>
</dbReference>
<comment type="function">
    <text evidence="8 9">Involved in peptidoglycan biosynthesis. Transports lipid-linked peptidoglycan precursors from the inner to the outer leaflet of the cytoplasmic membrane.</text>
</comment>
<feature type="transmembrane region" description="Helical" evidence="8">
    <location>
        <begin position="388"/>
        <end position="407"/>
    </location>
</feature>
<evidence type="ECO:0000256" key="9">
    <source>
        <dbReference type="PIRNR" id="PIRNR002869"/>
    </source>
</evidence>
<evidence type="ECO:0000256" key="2">
    <source>
        <dbReference type="ARBA" id="ARBA00022475"/>
    </source>
</evidence>
<feature type="transmembrane region" description="Helical" evidence="8">
    <location>
        <begin position="320"/>
        <end position="343"/>
    </location>
</feature>
<feature type="transmembrane region" description="Helical" evidence="8">
    <location>
        <begin position="40"/>
        <end position="66"/>
    </location>
</feature>
<dbReference type="HAMAP" id="MF_02078">
    <property type="entry name" value="MurJ_MviN"/>
    <property type="match status" value="1"/>
</dbReference>